<sequence>MFSLFGLGKNRSKLGEFLDSKGISQSWLANKSNISRNTINDLCDGKSDRAPTTRTIKKIMSVINKEIDSNKKPNDFFDL</sequence>
<evidence type="ECO:0000313" key="2">
    <source>
        <dbReference type="EMBL" id="ASV70162.1"/>
    </source>
</evidence>
<dbReference type="SMART" id="SM00530">
    <property type="entry name" value="HTH_XRE"/>
    <property type="match status" value="1"/>
</dbReference>
<dbReference type="SUPFAM" id="SSF47413">
    <property type="entry name" value="lambda repressor-like DNA-binding domains"/>
    <property type="match status" value="1"/>
</dbReference>
<protein>
    <recommendedName>
        <fullName evidence="1">HTH cro/C1-type domain-containing protein</fullName>
    </recommendedName>
</protein>
<organism evidence="2 3">
    <name type="scientific">Cytobacillus kochii</name>
    <dbReference type="NCBI Taxonomy" id="859143"/>
    <lineage>
        <taxon>Bacteria</taxon>
        <taxon>Bacillati</taxon>
        <taxon>Bacillota</taxon>
        <taxon>Bacilli</taxon>
        <taxon>Bacillales</taxon>
        <taxon>Bacillaceae</taxon>
        <taxon>Cytobacillus</taxon>
    </lineage>
</organism>
<dbReference type="GO" id="GO:0003677">
    <property type="term" value="F:DNA binding"/>
    <property type="evidence" value="ECO:0007669"/>
    <property type="project" value="InterPro"/>
</dbReference>
<gene>
    <name evidence="2" type="ORF">CKF48_23015</name>
</gene>
<dbReference type="PROSITE" id="PS50943">
    <property type="entry name" value="HTH_CROC1"/>
    <property type="match status" value="1"/>
</dbReference>
<dbReference type="Pfam" id="PF01381">
    <property type="entry name" value="HTH_3"/>
    <property type="match status" value="1"/>
</dbReference>
<dbReference type="InterPro" id="IPR010982">
    <property type="entry name" value="Lambda_DNA-bd_dom_sf"/>
</dbReference>
<feature type="domain" description="HTH cro/C1-type" evidence="1">
    <location>
        <begin position="20"/>
        <end position="70"/>
    </location>
</feature>
<evidence type="ECO:0000313" key="3">
    <source>
        <dbReference type="Proteomes" id="UP000215137"/>
    </source>
</evidence>
<dbReference type="CDD" id="cd00093">
    <property type="entry name" value="HTH_XRE"/>
    <property type="match status" value="1"/>
</dbReference>
<dbReference type="RefSeq" id="WP_095373724.1">
    <property type="nucleotide sequence ID" value="NZ_CP022984.1"/>
</dbReference>
<dbReference type="AlphaFoldDB" id="A0A248TPR8"/>
<name>A0A248TPR8_9BACI</name>
<accession>A0A248TPR8</accession>
<evidence type="ECO:0000259" key="1">
    <source>
        <dbReference type="PROSITE" id="PS50943"/>
    </source>
</evidence>
<proteinExistence type="predicted"/>
<dbReference type="InterPro" id="IPR001387">
    <property type="entry name" value="Cro/C1-type_HTH"/>
</dbReference>
<dbReference type="OrthoDB" id="7568952at2"/>
<reference evidence="2 3" key="1">
    <citation type="submission" date="2017-08" db="EMBL/GenBank/DDBJ databases">
        <title>Complete Genome Sequence of Bacillus kochii Oregon-R-modENCODE STRAIN BDGP4, isolated from Drosophila melanogaster gut.</title>
        <authorList>
            <person name="Wan K.H."/>
            <person name="Yu C."/>
            <person name="Park S."/>
            <person name="Hammonds A.S."/>
            <person name="Booth B.W."/>
            <person name="Celniker S.E."/>
        </authorList>
    </citation>
    <scope>NUCLEOTIDE SEQUENCE [LARGE SCALE GENOMIC DNA]</scope>
    <source>
        <strain evidence="2 3">BDGP4</strain>
        <plasmid evidence="3">pbkbdgp4a</plasmid>
    </source>
</reference>
<dbReference type="Gene3D" id="1.10.260.40">
    <property type="entry name" value="lambda repressor-like DNA-binding domains"/>
    <property type="match status" value="1"/>
</dbReference>
<dbReference type="KEGG" id="bko:CKF48_23015"/>
<keyword evidence="2" id="KW-0614">Plasmid</keyword>
<keyword evidence="3" id="KW-1185">Reference proteome</keyword>
<dbReference type="Proteomes" id="UP000215137">
    <property type="component" value="Plasmid pBkBDGP4A"/>
</dbReference>
<dbReference type="EMBL" id="CP022984">
    <property type="protein sequence ID" value="ASV70162.1"/>
    <property type="molecule type" value="Genomic_DNA"/>
</dbReference>
<geneLocation type="plasmid" evidence="3">
    <name>pbkbdgp4a</name>
</geneLocation>